<feature type="transmembrane region" description="Helical" evidence="6">
    <location>
        <begin position="55"/>
        <end position="74"/>
    </location>
</feature>
<comment type="subcellular location">
    <subcellularLocation>
        <location evidence="1">Membrane</location>
        <topology evidence="1">Multi-pass membrane protein</topology>
    </subcellularLocation>
</comment>
<evidence type="ECO:0000256" key="1">
    <source>
        <dbReference type="ARBA" id="ARBA00004141"/>
    </source>
</evidence>
<dbReference type="GO" id="GO:0015108">
    <property type="term" value="F:chloride transmembrane transporter activity"/>
    <property type="evidence" value="ECO:0007669"/>
    <property type="project" value="InterPro"/>
</dbReference>
<dbReference type="InterPro" id="IPR001807">
    <property type="entry name" value="ClC"/>
</dbReference>
<dbReference type="AlphaFoldDB" id="A0A9D1Y6S0"/>
<dbReference type="EMBL" id="DXDX01000037">
    <property type="protein sequence ID" value="HIY20605.1"/>
    <property type="molecule type" value="Genomic_DNA"/>
</dbReference>
<accession>A0A9D1Y6S0</accession>
<proteinExistence type="predicted"/>
<feature type="transmembrane region" description="Helical" evidence="6">
    <location>
        <begin position="95"/>
        <end position="114"/>
    </location>
</feature>
<evidence type="ECO:0000313" key="7">
    <source>
        <dbReference type="EMBL" id="HIY20605.1"/>
    </source>
</evidence>
<feature type="transmembrane region" description="Helical" evidence="6">
    <location>
        <begin position="326"/>
        <end position="346"/>
    </location>
</feature>
<dbReference type="PANTHER" id="PTHR43427">
    <property type="entry name" value="CHLORIDE CHANNEL PROTEIN CLC-E"/>
    <property type="match status" value="1"/>
</dbReference>
<dbReference type="Gene3D" id="1.10.3080.10">
    <property type="entry name" value="Clc chloride channel"/>
    <property type="match status" value="1"/>
</dbReference>
<dbReference type="InterPro" id="IPR050368">
    <property type="entry name" value="ClC-type_chloride_channel"/>
</dbReference>
<reference evidence="7" key="2">
    <citation type="submission" date="2021-04" db="EMBL/GenBank/DDBJ databases">
        <authorList>
            <person name="Gilroy R."/>
        </authorList>
    </citation>
    <scope>NUCLEOTIDE SEQUENCE</scope>
    <source>
        <strain evidence="7">ChiBcec16_6824</strain>
    </source>
</reference>
<organism evidence="7 8">
    <name type="scientific">Candidatus Flavonifractor merdigallinarum</name>
    <dbReference type="NCBI Taxonomy" id="2838589"/>
    <lineage>
        <taxon>Bacteria</taxon>
        <taxon>Bacillati</taxon>
        <taxon>Bacillota</taxon>
        <taxon>Clostridia</taxon>
        <taxon>Eubacteriales</taxon>
        <taxon>Oscillospiraceae</taxon>
        <taxon>Flavonifractor</taxon>
    </lineage>
</organism>
<keyword evidence="2 6" id="KW-0812">Transmembrane</keyword>
<dbReference type="Proteomes" id="UP000823868">
    <property type="component" value="Unassembled WGS sequence"/>
</dbReference>
<protein>
    <submittedName>
        <fullName evidence="7">Chloride channel protein</fullName>
    </submittedName>
</protein>
<feature type="region of interest" description="Disordered" evidence="5">
    <location>
        <begin position="429"/>
        <end position="448"/>
    </location>
</feature>
<dbReference type="PANTHER" id="PTHR43427:SF12">
    <property type="entry name" value="CHLORIDE TRANSPORTER"/>
    <property type="match status" value="1"/>
</dbReference>
<dbReference type="GO" id="GO:0016020">
    <property type="term" value="C:membrane"/>
    <property type="evidence" value="ECO:0007669"/>
    <property type="project" value="UniProtKB-SubCell"/>
</dbReference>
<gene>
    <name evidence="7" type="ORF">H9841_01715</name>
</gene>
<feature type="transmembrane region" description="Helical" evidence="6">
    <location>
        <begin position="21"/>
        <end position="43"/>
    </location>
</feature>
<evidence type="ECO:0000256" key="2">
    <source>
        <dbReference type="ARBA" id="ARBA00022692"/>
    </source>
</evidence>
<feature type="transmembrane region" description="Helical" evidence="6">
    <location>
        <begin position="222"/>
        <end position="246"/>
    </location>
</feature>
<evidence type="ECO:0000256" key="5">
    <source>
        <dbReference type="SAM" id="MobiDB-lite"/>
    </source>
</evidence>
<comment type="caution">
    <text evidence="7">The sequence shown here is derived from an EMBL/GenBank/DDBJ whole genome shotgun (WGS) entry which is preliminary data.</text>
</comment>
<feature type="transmembrane region" description="Helical" evidence="6">
    <location>
        <begin position="386"/>
        <end position="405"/>
    </location>
</feature>
<keyword evidence="4 6" id="KW-0472">Membrane</keyword>
<dbReference type="Pfam" id="PF00654">
    <property type="entry name" value="Voltage_CLC"/>
    <property type="match status" value="1"/>
</dbReference>
<evidence type="ECO:0000313" key="8">
    <source>
        <dbReference type="Proteomes" id="UP000823868"/>
    </source>
</evidence>
<keyword evidence="3 6" id="KW-1133">Transmembrane helix</keyword>
<sequence>MEPTRNTVLARLTEPGIFLKWLLFAAGIGVVVGGVSTAFYYAFHWATHARTLHPALLLLLPVGGMGIVLLYHVCGMERDRGTNFVLVAVRENAPLRLRTAPLVFLSTIITHLVGGSSGREGAILQIGGSISSKIGRWIHLDDKDSRVITMCGMSAAFSALFGTPLTAAIFAMEVVSVGVMYYAAIVPCAIAAIVGLWVAQSFAVPATAFTLSGVPNLSPVSLAQVIGMGVLFALLSILFCWGTHLAGHLYSRFLPNPLARGAAGGALVLALTALVWLWAPFTFDYNGAGEAVIAAAIEGHARPEAFLLKILFTAVTLGAGFKGGEIVPVFFTGATFGCTAAPLLGLNPSFGAGLGMVSAFCGVTNCPMTSLLMALELFGEDSAGMLSGQSLCLFAVCIAVSYMLSGYQGLYSEQKIVYSKFRPEFINRKANDEPDRTSTSLTGKDAKP</sequence>
<evidence type="ECO:0000256" key="4">
    <source>
        <dbReference type="ARBA" id="ARBA00023136"/>
    </source>
</evidence>
<feature type="transmembrane region" description="Helical" evidence="6">
    <location>
        <begin position="147"/>
        <end position="172"/>
    </location>
</feature>
<name>A0A9D1Y6S0_9FIRM</name>
<reference evidence="7" key="1">
    <citation type="journal article" date="2021" name="PeerJ">
        <title>Extensive microbial diversity within the chicken gut microbiome revealed by metagenomics and culture.</title>
        <authorList>
            <person name="Gilroy R."/>
            <person name="Ravi A."/>
            <person name="Getino M."/>
            <person name="Pursley I."/>
            <person name="Horton D.L."/>
            <person name="Alikhan N.F."/>
            <person name="Baker D."/>
            <person name="Gharbi K."/>
            <person name="Hall N."/>
            <person name="Watson M."/>
            <person name="Adriaenssens E.M."/>
            <person name="Foster-Nyarko E."/>
            <person name="Jarju S."/>
            <person name="Secka A."/>
            <person name="Antonio M."/>
            <person name="Oren A."/>
            <person name="Chaudhuri R.R."/>
            <person name="La Ragione R."/>
            <person name="Hildebrand F."/>
            <person name="Pallen M.J."/>
        </authorList>
    </citation>
    <scope>NUCLEOTIDE SEQUENCE</scope>
    <source>
        <strain evidence="7">ChiBcec16_6824</strain>
    </source>
</reference>
<feature type="transmembrane region" description="Helical" evidence="6">
    <location>
        <begin position="258"/>
        <end position="279"/>
    </location>
</feature>
<feature type="transmembrane region" description="Helical" evidence="6">
    <location>
        <begin position="353"/>
        <end position="374"/>
    </location>
</feature>
<dbReference type="InterPro" id="IPR014743">
    <property type="entry name" value="Cl-channel_core"/>
</dbReference>
<dbReference type="SUPFAM" id="SSF81340">
    <property type="entry name" value="Clc chloride channel"/>
    <property type="match status" value="1"/>
</dbReference>
<evidence type="ECO:0000256" key="3">
    <source>
        <dbReference type="ARBA" id="ARBA00022989"/>
    </source>
</evidence>
<feature type="transmembrane region" description="Helical" evidence="6">
    <location>
        <begin position="179"/>
        <end position="202"/>
    </location>
</feature>
<evidence type="ECO:0000256" key="6">
    <source>
        <dbReference type="SAM" id="Phobius"/>
    </source>
</evidence>